<evidence type="ECO:0000256" key="2">
    <source>
        <dbReference type="ARBA" id="ARBA00013064"/>
    </source>
</evidence>
<dbReference type="PANTHER" id="PTHR39181">
    <property type="entry name" value="TYROSINE-PROTEIN PHOSPHATASE YWQE"/>
    <property type="match status" value="1"/>
</dbReference>
<dbReference type="PANTHER" id="PTHR39181:SF1">
    <property type="entry name" value="TYROSINE-PROTEIN PHOSPHATASE YWQE"/>
    <property type="match status" value="1"/>
</dbReference>
<dbReference type="InterPro" id="IPR016667">
    <property type="entry name" value="Caps_polysacc_synth_CpsB/CapC"/>
</dbReference>
<evidence type="ECO:0000313" key="6">
    <source>
        <dbReference type="Proteomes" id="UP000250796"/>
    </source>
</evidence>
<name>A0A7Z7LHB1_9BACT</name>
<dbReference type="AlphaFoldDB" id="A0A7Z7LHB1"/>
<evidence type="ECO:0000256" key="4">
    <source>
        <dbReference type="ARBA" id="ARBA00051722"/>
    </source>
</evidence>
<protein>
    <recommendedName>
        <fullName evidence="2">protein-tyrosine-phosphatase</fullName>
        <ecNumber evidence="2">3.1.3.48</ecNumber>
    </recommendedName>
</protein>
<dbReference type="InterPro" id="IPR016195">
    <property type="entry name" value="Pol/histidinol_Pase-like"/>
</dbReference>
<dbReference type="GO" id="GO:0004725">
    <property type="term" value="F:protein tyrosine phosphatase activity"/>
    <property type="evidence" value="ECO:0007669"/>
    <property type="project" value="UniProtKB-EC"/>
</dbReference>
<gene>
    <name evidence="5" type="ORF">MESINF_2093</name>
</gene>
<dbReference type="EMBL" id="LS974202">
    <property type="protein sequence ID" value="SSC13533.1"/>
    <property type="molecule type" value="Genomic_DNA"/>
</dbReference>
<keyword evidence="6" id="KW-1185">Reference proteome</keyword>
<accession>A0A7Z7LHB1</accession>
<sequence>MNIDLHTHLLPGVDDGSSDVEESLKILERMKSGGVERVYLTPHLYSPRTPTDIFAIKESWRKHSASLNSSGVEVFLGSEIFLRPEVLTGEIISMGETNVLLVELPTDARPHYLVEAIETLQKRGFKIVLAHVERYGFLFKKSLLPFSRSKLEDEVFRLKDMGVLFQVNWDSLKDWRTVLLLEKRMVETIGSDKHHNSDGRGVIDFSSELASQFINDYYL</sequence>
<comment type="catalytic activity">
    <reaction evidence="4">
        <text>O-phospho-L-tyrosyl-[protein] + H2O = L-tyrosyl-[protein] + phosphate</text>
        <dbReference type="Rhea" id="RHEA:10684"/>
        <dbReference type="Rhea" id="RHEA-COMP:10136"/>
        <dbReference type="Rhea" id="RHEA-COMP:20101"/>
        <dbReference type="ChEBI" id="CHEBI:15377"/>
        <dbReference type="ChEBI" id="CHEBI:43474"/>
        <dbReference type="ChEBI" id="CHEBI:46858"/>
        <dbReference type="ChEBI" id="CHEBI:61978"/>
        <dbReference type="EC" id="3.1.3.48"/>
    </reaction>
</comment>
<dbReference type="EC" id="3.1.3.48" evidence="2"/>
<dbReference type="RefSeq" id="WP_169699674.1">
    <property type="nucleotide sequence ID" value="NZ_LS974202.1"/>
</dbReference>
<keyword evidence="3" id="KW-0378">Hydrolase</keyword>
<dbReference type="KEGG" id="minf:MESINF_2093"/>
<dbReference type="Pfam" id="PF19567">
    <property type="entry name" value="CpsB_CapC"/>
    <property type="match status" value="1"/>
</dbReference>
<dbReference type="SUPFAM" id="SSF89550">
    <property type="entry name" value="PHP domain-like"/>
    <property type="match status" value="1"/>
</dbReference>
<dbReference type="Gene3D" id="3.20.20.140">
    <property type="entry name" value="Metal-dependent hydrolases"/>
    <property type="match status" value="1"/>
</dbReference>
<reference evidence="5 6" key="1">
    <citation type="submission" date="2017-01" db="EMBL/GenBank/DDBJ databases">
        <authorList>
            <person name="Erauso G."/>
        </authorList>
    </citation>
    <scope>NUCLEOTIDE SEQUENCE [LARGE SCALE GENOMIC DNA]</scope>
    <source>
        <strain evidence="5">MESINF1</strain>
    </source>
</reference>
<evidence type="ECO:0000256" key="3">
    <source>
        <dbReference type="ARBA" id="ARBA00022801"/>
    </source>
</evidence>
<dbReference type="GO" id="GO:0030145">
    <property type="term" value="F:manganese ion binding"/>
    <property type="evidence" value="ECO:0007669"/>
    <property type="project" value="InterPro"/>
</dbReference>
<dbReference type="Proteomes" id="UP000250796">
    <property type="component" value="Chromosome MESINF"/>
</dbReference>
<evidence type="ECO:0000313" key="5">
    <source>
        <dbReference type="EMBL" id="SSC13533.1"/>
    </source>
</evidence>
<comment type="similarity">
    <text evidence="1">Belongs to the metallo-dependent hydrolases superfamily. CpsB/CapC family.</text>
</comment>
<evidence type="ECO:0000256" key="1">
    <source>
        <dbReference type="ARBA" id="ARBA00005750"/>
    </source>
</evidence>
<organism evidence="5 6">
    <name type="scientific">Mesotoga infera</name>
    <dbReference type="NCBI Taxonomy" id="1236046"/>
    <lineage>
        <taxon>Bacteria</taxon>
        <taxon>Thermotogati</taxon>
        <taxon>Thermotogota</taxon>
        <taxon>Thermotogae</taxon>
        <taxon>Kosmotogales</taxon>
        <taxon>Kosmotogaceae</taxon>
        <taxon>Mesotoga</taxon>
    </lineage>
</organism>
<proteinExistence type="inferred from homology"/>